<feature type="transmembrane region" description="Helical" evidence="7">
    <location>
        <begin position="171"/>
        <end position="195"/>
    </location>
</feature>
<feature type="transmembrane region" description="Helical" evidence="7">
    <location>
        <begin position="345"/>
        <end position="368"/>
    </location>
</feature>
<dbReference type="PANTHER" id="PTHR23513:SF6">
    <property type="entry name" value="MAJOR FACILITATOR SUPERFAMILY ASSOCIATED DOMAIN-CONTAINING PROTEIN"/>
    <property type="match status" value="1"/>
</dbReference>
<keyword evidence="5 7" id="KW-1133">Transmembrane helix</keyword>
<evidence type="ECO:0000256" key="6">
    <source>
        <dbReference type="ARBA" id="ARBA00023136"/>
    </source>
</evidence>
<feature type="transmembrane region" description="Helical" evidence="7">
    <location>
        <begin position="20"/>
        <end position="40"/>
    </location>
</feature>
<evidence type="ECO:0000256" key="3">
    <source>
        <dbReference type="ARBA" id="ARBA00022475"/>
    </source>
</evidence>
<feature type="transmembrane region" description="Helical" evidence="7">
    <location>
        <begin position="287"/>
        <end position="305"/>
    </location>
</feature>
<sequence>MHMRRSLDRLTLLRNSRFRLLFVATLASALGNWLAVIALQVDVYDRTHSGPWVALLLVAAVLPSVLVGLLFGNAVDRVSRKRLMVTSDIGRLAVFAALPFVGSPTGIVALAALAGIGNAFFRPAVLAGLPNLVEDDDLESANGLLQFIEWTATAAGPLIGGVLVAISGPHLAYGLNAVTFAISAALVFAIPARLLQSDRPVSRGHWADLADGYRTVLRSRPLLCVLIAWSIVMVANALVNVAEVFLAKNSYNAGDFGFGLLWCGSGVGMVAGSFTASRFIKQGLGGAYVRLLTIFALGIALTAVAPNVWFGAIAMVIGGFGNGGAVVANITLVQRAVPDEVRGRAFTLLMSANYAVLGIALIAAGPVVDAAGARWSYGFAAVAIALAAAVGYRIAGPQANDLVPEVAV</sequence>
<dbReference type="PANTHER" id="PTHR23513">
    <property type="entry name" value="INTEGRAL MEMBRANE EFFLUX PROTEIN-RELATED"/>
    <property type="match status" value="1"/>
</dbReference>
<protein>
    <submittedName>
        <fullName evidence="9">Unannotated protein</fullName>
    </submittedName>
</protein>
<keyword evidence="2" id="KW-0813">Transport</keyword>
<proteinExistence type="predicted"/>
<feature type="domain" description="Major facilitator superfamily (MFS) profile" evidence="8">
    <location>
        <begin position="216"/>
        <end position="408"/>
    </location>
</feature>
<dbReference type="SUPFAM" id="SSF103473">
    <property type="entry name" value="MFS general substrate transporter"/>
    <property type="match status" value="1"/>
</dbReference>
<comment type="subcellular location">
    <subcellularLocation>
        <location evidence="1">Cell membrane</location>
        <topology evidence="1">Multi-pass membrane protein</topology>
    </subcellularLocation>
</comment>
<evidence type="ECO:0000259" key="8">
    <source>
        <dbReference type="PROSITE" id="PS50850"/>
    </source>
</evidence>
<dbReference type="CDD" id="cd06173">
    <property type="entry name" value="MFS_MefA_like"/>
    <property type="match status" value="1"/>
</dbReference>
<dbReference type="InterPro" id="IPR010290">
    <property type="entry name" value="TM_effector"/>
</dbReference>
<dbReference type="GO" id="GO:0005886">
    <property type="term" value="C:plasma membrane"/>
    <property type="evidence" value="ECO:0007669"/>
    <property type="project" value="UniProtKB-SubCell"/>
</dbReference>
<evidence type="ECO:0000313" key="9">
    <source>
        <dbReference type="EMBL" id="CAB4700454.1"/>
    </source>
</evidence>
<dbReference type="Gene3D" id="1.20.1250.20">
    <property type="entry name" value="MFS general substrate transporter like domains"/>
    <property type="match status" value="1"/>
</dbReference>
<keyword evidence="3" id="KW-1003">Cell membrane</keyword>
<evidence type="ECO:0000256" key="7">
    <source>
        <dbReference type="SAM" id="Phobius"/>
    </source>
</evidence>
<keyword evidence="4 7" id="KW-0812">Transmembrane</keyword>
<name>A0A6J6PXC9_9ZZZZ</name>
<accession>A0A6J6PXC9</accession>
<feature type="transmembrane region" description="Helical" evidence="7">
    <location>
        <begin position="222"/>
        <end position="239"/>
    </location>
</feature>
<reference evidence="9" key="1">
    <citation type="submission" date="2020-05" db="EMBL/GenBank/DDBJ databases">
        <authorList>
            <person name="Chiriac C."/>
            <person name="Salcher M."/>
            <person name="Ghai R."/>
            <person name="Kavagutti S V."/>
        </authorList>
    </citation>
    <scope>NUCLEOTIDE SEQUENCE</scope>
</reference>
<feature type="transmembrane region" description="Helical" evidence="7">
    <location>
        <begin position="311"/>
        <end position="333"/>
    </location>
</feature>
<dbReference type="InterPro" id="IPR036259">
    <property type="entry name" value="MFS_trans_sf"/>
</dbReference>
<gene>
    <name evidence="9" type="ORF">UFOPK2399_01312</name>
</gene>
<dbReference type="PROSITE" id="PS50850">
    <property type="entry name" value="MFS"/>
    <property type="match status" value="1"/>
</dbReference>
<feature type="transmembrane region" description="Helical" evidence="7">
    <location>
        <begin position="92"/>
        <end position="116"/>
    </location>
</feature>
<evidence type="ECO:0000256" key="2">
    <source>
        <dbReference type="ARBA" id="ARBA00022448"/>
    </source>
</evidence>
<organism evidence="9">
    <name type="scientific">freshwater metagenome</name>
    <dbReference type="NCBI Taxonomy" id="449393"/>
    <lineage>
        <taxon>unclassified sequences</taxon>
        <taxon>metagenomes</taxon>
        <taxon>ecological metagenomes</taxon>
    </lineage>
</organism>
<feature type="transmembrane region" description="Helical" evidence="7">
    <location>
        <begin position="259"/>
        <end position="280"/>
    </location>
</feature>
<evidence type="ECO:0000256" key="1">
    <source>
        <dbReference type="ARBA" id="ARBA00004651"/>
    </source>
</evidence>
<dbReference type="EMBL" id="CAEZXP010000004">
    <property type="protein sequence ID" value="CAB4700454.1"/>
    <property type="molecule type" value="Genomic_DNA"/>
</dbReference>
<feature type="transmembrane region" description="Helical" evidence="7">
    <location>
        <begin position="374"/>
        <end position="392"/>
    </location>
</feature>
<dbReference type="AlphaFoldDB" id="A0A6J6PXC9"/>
<dbReference type="InterPro" id="IPR020846">
    <property type="entry name" value="MFS_dom"/>
</dbReference>
<dbReference type="GO" id="GO:0022857">
    <property type="term" value="F:transmembrane transporter activity"/>
    <property type="evidence" value="ECO:0007669"/>
    <property type="project" value="InterPro"/>
</dbReference>
<evidence type="ECO:0000256" key="5">
    <source>
        <dbReference type="ARBA" id="ARBA00022989"/>
    </source>
</evidence>
<feature type="transmembrane region" description="Helical" evidence="7">
    <location>
        <begin position="52"/>
        <end position="71"/>
    </location>
</feature>
<dbReference type="Pfam" id="PF05977">
    <property type="entry name" value="MFS_3"/>
    <property type="match status" value="1"/>
</dbReference>
<evidence type="ECO:0000256" key="4">
    <source>
        <dbReference type="ARBA" id="ARBA00022692"/>
    </source>
</evidence>
<keyword evidence="6 7" id="KW-0472">Membrane</keyword>